<dbReference type="InterPro" id="IPR039556">
    <property type="entry name" value="ICL/PEPM"/>
</dbReference>
<dbReference type="Pfam" id="PF13714">
    <property type="entry name" value="PEP_mutase"/>
    <property type="match status" value="1"/>
</dbReference>
<gene>
    <name evidence="1" type="ORF">B296_00007921</name>
</gene>
<dbReference type="Gene3D" id="3.20.20.60">
    <property type="entry name" value="Phosphoenolpyruvate-binding domains"/>
    <property type="match status" value="2"/>
</dbReference>
<sequence length="420" mass="45585">MDNGTISALDVEPKTWLTVLRASPLRVRREMADSSVAITLRPPTAAASPWKTRMHRLIEEEGIVLMPGIYDALSAAVLQSLGFRAGFVSGYAVSASRLGMPDIGLLTYLSLASNSPASLLLILVFFHPYMTLFFWNVRPPEMADAARAICAAAPNVAFIVDAGNDLFPPGCSFDMTRNLWTNASNDTGGGNALNVQRTVKDIIATGAAGLFLEVIPAEEHAAKIAAAREAIGDADFFLIARTDARATAGGLPEAIARANLYMEHQGPRSVKSIVLDTCTVHPVDVQRNRLLSHWLSLTCLMQAGADACFVEAPRSDDELREVCKKTNGFRAANMLEGGFTPLHTPQELKEMGFHLIVHSTTAVYASARALIDVLKVMKEEGSSRGQLDKLTTFEEFNSLIGLKTYNETGARFEKFRVPSN</sequence>
<dbReference type="SUPFAM" id="SSF51621">
    <property type="entry name" value="Phosphoenolpyruvate/pyruvate domain"/>
    <property type="match status" value="3"/>
</dbReference>
<proteinExistence type="predicted"/>
<dbReference type="EMBL" id="AMZH03001317">
    <property type="protein sequence ID" value="RRT79766.1"/>
    <property type="molecule type" value="Genomic_DNA"/>
</dbReference>
<dbReference type="InterPro" id="IPR040442">
    <property type="entry name" value="Pyrv_kinase-like_dom_sf"/>
</dbReference>
<evidence type="ECO:0000313" key="1">
    <source>
        <dbReference type="EMBL" id="RRT79766.1"/>
    </source>
</evidence>
<evidence type="ECO:0000313" key="2">
    <source>
        <dbReference type="Proteomes" id="UP000287651"/>
    </source>
</evidence>
<dbReference type="AlphaFoldDB" id="A0A427AUG7"/>
<accession>A0A427AUG7</accession>
<dbReference type="PANTHER" id="PTHR42905:SF5">
    <property type="entry name" value="CARBOXYVINYL-CARBOXYPHOSPHONATE PHOSPHORYLMUTASE, CHLOROPLASTIC"/>
    <property type="match status" value="1"/>
</dbReference>
<comment type="caution">
    <text evidence="1">The sequence shown here is derived from an EMBL/GenBank/DDBJ whole genome shotgun (WGS) entry which is preliminary data.</text>
</comment>
<dbReference type="Proteomes" id="UP000287651">
    <property type="component" value="Unassembled WGS sequence"/>
</dbReference>
<evidence type="ECO:0008006" key="3">
    <source>
        <dbReference type="Google" id="ProtNLM"/>
    </source>
</evidence>
<dbReference type="CDD" id="cd00377">
    <property type="entry name" value="ICL_PEPM"/>
    <property type="match status" value="1"/>
</dbReference>
<protein>
    <recommendedName>
        <fullName evidence="3">Isocitrate lyase</fullName>
    </recommendedName>
</protein>
<dbReference type="GO" id="GO:0016833">
    <property type="term" value="F:oxo-acid-lyase activity"/>
    <property type="evidence" value="ECO:0007669"/>
    <property type="project" value="UniProtKB-ARBA"/>
</dbReference>
<name>A0A427AUG7_ENSVE</name>
<reference evidence="1 2" key="1">
    <citation type="journal article" date="2014" name="Agronomy (Basel)">
        <title>A Draft Genome Sequence for Ensete ventricosum, the Drought-Tolerant Tree Against Hunger.</title>
        <authorList>
            <person name="Harrison J."/>
            <person name="Moore K.A."/>
            <person name="Paszkiewicz K."/>
            <person name="Jones T."/>
            <person name="Grant M."/>
            <person name="Ambacheew D."/>
            <person name="Muzemil S."/>
            <person name="Studholme D.J."/>
        </authorList>
    </citation>
    <scope>NUCLEOTIDE SEQUENCE [LARGE SCALE GENOMIC DNA]</scope>
</reference>
<dbReference type="PANTHER" id="PTHR42905">
    <property type="entry name" value="PHOSPHOENOLPYRUVATE CARBOXYLASE"/>
    <property type="match status" value="1"/>
</dbReference>
<organism evidence="1 2">
    <name type="scientific">Ensete ventricosum</name>
    <name type="common">Abyssinian banana</name>
    <name type="synonym">Musa ensete</name>
    <dbReference type="NCBI Taxonomy" id="4639"/>
    <lineage>
        <taxon>Eukaryota</taxon>
        <taxon>Viridiplantae</taxon>
        <taxon>Streptophyta</taxon>
        <taxon>Embryophyta</taxon>
        <taxon>Tracheophyta</taxon>
        <taxon>Spermatophyta</taxon>
        <taxon>Magnoliopsida</taxon>
        <taxon>Liliopsida</taxon>
        <taxon>Zingiberales</taxon>
        <taxon>Musaceae</taxon>
        <taxon>Ensete</taxon>
    </lineage>
</organism>
<dbReference type="InterPro" id="IPR015813">
    <property type="entry name" value="Pyrv/PenolPyrv_kinase-like_dom"/>
</dbReference>